<dbReference type="OrthoDB" id="3256397at2"/>
<keyword evidence="1" id="KW-1133">Transmembrane helix</keyword>
<dbReference type="InterPro" id="IPR058058">
    <property type="entry name" value="CBU_0592-like"/>
</dbReference>
<protein>
    <recommendedName>
        <fullName evidence="2">CBU-0592-like domain-containing protein</fullName>
    </recommendedName>
</protein>
<dbReference type="Pfam" id="PF26604">
    <property type="entry name" value="CBU_0592"/>
    <property type="match status" value="1"/>
</dbReference>
<accession>A0A2A9ESC5</accession>
<comment type="caution">
    <text evidence="3">The sequence shown here is derived from an EMBL/GenBank/DDBJ whole genome shotgun (WGS) entry which is preliminary data.</text>
</comment>
<dbReference type="Proteomes" id="UP000224130">
    <property type="component" value="Unassembled WGS sequence"/>
</dbReference>
<dbReference type="EMBL" id="PDJJ01000001">
    <property type="protein sequence ID" value="PFG41466.1"/>
    <property type="molecule type" value="Genomic_DNA"/>
</dbReference>
<reference evidence="3 4" key="1">
    <citation type="submission" date="2017-10" db="EMBL/GenBank/DDBJ databases">
        <title>Sequencing the genomes of 1000 actinobacteria strains.</title>
        <authorList>
            <person name="Klenk H.-P."/>
        </authorList>
    </citation>
    <scope>NUCLEOTIDE SEQUENCE [LARGE SCALE GENOMIC DNA]</scope>
    <source>
        <strain evidence="3 4">DSM 21863</strain>
    </source>
</reference>
<feature type="domain" description="CBU-0592-like" evidence="2">
    <location>
        <begin position="10"/>
        <end position="83"/>
    </location>
</feature>
<feature type="transmembrane region" description="Helical" evidence="1">
    <location>
        <begin position="6"/>
        <end position="25"/>
    </location>
</feature>
<name>A0A2A9ESC5_9MICO</name>
<evidence type="ECO:0000256" key="1">
    <source>
        <dbReference type="SAM" id="Phobius"/>
    </source>
</evidence>
<dbReference type="RefSeq" id="WP_098461948.1">
    <property type="nucleotide sequence ID" value="NZ_PDJJ01000001.1"/>
</dbReference>
<organism evidence="3 4">
    <name type="scientific">Isoptericola jiangsuensis</name>
    <dbReference type="NCBI Taxonomy" id="548579"/>
    <lineage>
        <taxon>Bacteria</taxon>
        <taxon>Bacillati</taxon>
        <taxon>Actinomycetota</taxon>
        <taxon>Actinomycetes</taxon>
        <taxon>Micrococcales</taxon>
        <taxon>Promicromonosporaceae</taxon>
        <taxon>Isoptericola</taxon>
    </lineage>
</organism>
<evidence type="ECO:0000313" key="3">
    <source>
        <dbReference type="EMBL" id="PFG41466.1"/>
    </source>
</evidence>
<dbReference type="AlphaFoldDB" id="A0A2A9ESC5"/>
<keyword evidence="1" id="KW-0472">Membrane</keyword>
<evidence type="ECO:0000313" key="4">
    <source>
        <dbReference type="Proteomes" id="UP000224130"/>
    </source>
</evidence>
<evidence type="ECO:0000259" key="2">
    <source>
        <dbReference type="Pfam" id="PF26604"/>
    </source>
</evidence>
<keyword evidence="4" id="KW-1185">Reference proteome</keyword>
<keyword evidence="1" id="KW-0812">Transmembrane</keyword>
<sequence>MSSTLVTVITALGWVGAAAGLVAYAQVSKGRWTSSSWAFQLTNIAAALLMMVVAGINGVWPSAAANVAWVVIGIQTLLVAHRTRLAEQQAAPAVTVTTAAGAEHHEAVAPDTTVLDVDLPLVDTPLDLADAERAAESVTLTGAVPVVVPSVTTETVPVALRVPVVA</sequence>
<dbReference type="NCBIfam" id="NF047864">
    <property type="entry name" value="CBU_0592_membra"/>
    <property type="match status" value="1"/>
</dbReference>
<proteinExistence type="predicted"/>
<feature type="transmembrane region" description="Helical" evidence="1">
    <location>
        <begin position="37"/>
        <end position="56"/>
    </location>
</feature>
<gene>
    <name evidence="3" type="ORF">ATJ88_0105</name>
</gene>